<protein>
    <submittedName>
        <fullName evidence="2">Uncharacterized protein</fullName>
    </submittedName>
</protein>
<reference evidence="2 3" key="1">
    <citation type="journal article" date="2018" name="Sci. Data">
        <title>The draft genome sequence of cork oak.</title>
        <authorList>
            <person name="Ramos A.M."/>
            <person name="Usie A."/>
            <person name="Barbosa P."/>
            <person name="Barros P.M."/>
            <person name="Capote T."/>
            <person name="Chaves I."/>
            <person name="Simoes F."/>
            <person name="Abreu I."/>
            <person name="Carrasquinho I."/>
            <person name="Faro C."/>
            <person name="Guimaraes J.B."/>
            <person name="Mendonca D."/>
            <person name="Nobrega F."/>
            <person name="Rodrigues L."/>
            <person name="Saibo N.J.M."/>
            <person name="Varela M.C."/>
            <person name="Egas C."/>
            <person name="Matos J."/>
            <person name="Miguel C.M."/>
            <person name="Oliveira M.M."/>
            <person name="Ricardo C.P."/>
            <person name="Goncalves S."/>
        </authorList>
    </citation>
    <scope>NUCLEOTIDE SEQUENCE [LARGE SCALE GENOMIC DNA]</scope>
    <source>
        <strain evidence="3">cv. HL8</strain>
    </source>
</reference>
<evidence type="ECO:0000256" key="1">
    <source>
        <dbReference type="SAM" id="MobiDB-lite"/>
    </source>
</evidence>
<evidence type="ECO:0000313" key="3">
    <source>
        <dbReference type="Proteomes" id="UP000237347"/>
    </source>
</evidence>
<feature type="compositionally biased region" description="Basic residues" evidence="1">
    <location>
        <begin position="144"/>
        <end position="164"/>
    </location>
</feature>
<evidence type="ECO:0000313" key="2">
    <source>
        <dbReference type="EMBL" id="KAK7847849.1"/>
    </source>
</evidence>
<feature type="compositionally biased region" description="Basic and acidic residues" evidence="1">
    <location>
        <begin position="127"/>
        <end position="143"/>
    </location>
</feature>
<accession>A0AAW0LAJ2</accession>
<comment type="caution">
    <text evidence="2">The sequence shown here is derived from an EMBL/GenBank/DDBJ whole genome shotgun (WGS) entry which is preliminary data.</text>
</comment>
<gene>
    <name evidence="2" type="ORF">CFP56_006191</name>
</gene>
<dbReference type="EMBL" id="PKMF04000135">
    <property type="protein sequence ID" value="KAK7847849.1"/>
    <property type="molecule type" value="Genomic_DNA"/>
</dbReference>
<dbReference type="AlphaFoldDB" id="A0AAW0LAJ2"/>
<dbReference type="PANTHER" id="PTHR37218:SF2">
    <property type="entry name" value="COILED-COIL PROTEIN"/>
    <property type="match status" value="1"/>
</dbReference>
<dbReference type="PANTHER" id="PTHR37218">
    <property type="entry name" value="COILED-COIL PROTEIN"/>
    <property type="match status" value="1"/>
</dbReference>
<feature type="region of interest" description="Disordered" evidence="1">
    <location>
        <begin position="220"/>
        <end position="239"/>
    </location>
</feature>
<keyword evidence="3" id="KW-1185">Reference proteome</keyword>
<organism evidence="2 3">
    <name type="scientific">Quercus suber</name>
    <name type="common">Cork oak</name>
    <dbReference type="NCBI Taxonomy" id="58331"/>
    <lineage>
        <taxon>Eukaryota</taxon>
        <taxon>Viridiplantae</taxon>
        <taxon>Streptophyta</taxon>
        <taxon>Embryophyta</taxon>
        <taxon>Tracheophyta</taxon>
        <taxon>Spermatophyta</taxon>
        <taxon>Magnoliopsida</taxon>
        <taxon>eudicotyledons</taxon>
        <taxon>Gunneridae</taxon>
        <taxon>Pentapetalae</taxon>
        <taxon>rosids</taxon>
        <taxon>fabids</taxon>
        <taxon>Fagales</taxon>
        <taxon>Fagaceae</taxon>
        <taxon>Quercus</taxon>
    </lineage>
</organism>
<sequence>MGRKGQRRREKNYAAAHGGHSRLPPPPVLSQIDAVPSKLRKLMSLTSSLSPKPQDGFVFVSESSAKNGQANKKPRPKDRDDSRTSAMDDGGNDEHLKTSEDTDGGDDIVQNSTSEKKKKKKKRKRKQVNDLRFETPMENSDTRLKRRKRKKKYLEEKKKKHKKAKTGEELDFPGREKIKFGEVVEAPPKLTSVPKAFKNAQNASQERIRLQTIEAYRSRKGWASRPGIQLPSPVTTPAL</sequence>
<feature type="region of interest" description="Disordered" evidence="1">
    <location>
        <begin position="46"/>
        <end position="170"/>
    </location>
</feature>
<name>A0AAW0LAJ2_QUESU</name>
<feature type="region of interest" description="Disordered" evidence="1">
    <location>
        <begin position="1"/>
        <end position="34"/>
    </location>
</feature>
<feature type="compositionally biased region" description="Basic residues" evidence="1">
    <location>
        <begin position="1"/>
        <end position="10"/>
    </location>
</feature>
<feature type="compositionally biased region" description="Polar residues" evidence="1">
    <location>
        <begin position="61"/>
        <end position="70"/>
    </location>
</feature>
<dbReference type="Proteomes" id="UP000237347">
    <property type="component" value="Unassembled WGS sequence"/>
</dbReference>
<proteinExistence type="predicted"/>
<feature type="compositionally biased region" description="Basic residues" evidence="1">
    <location>
        <begin position="116"/>
        <end position="126"/>
    </location>
</feature>